<organism evidence="1 2">
    <name type="scientific">Cnuella takakiae</name>
    <dbReference type="NCBI Taxonomy" id="1302690"/>
    <lineage>
        <taxon>Bacteria</taxon>
        <taxon>Pseudomonadati</taxon>
        <taxon>Bacteroidota</taxon>
        <taxon>Chitinophagia</taxon>
        <taxon>Chitinophagales</taxon>
        <taxon>Chitinophagaceae</taxon>
        <taxon>Cnuella</taxon>
    </lineage>
</organism>
<sequence>MHNIDLWEAWVDIEHTTESTTATLYVIGEICVNNTMLEPRFEKLQDQSTNGRLFLEIVPNILCENGLETEILYSEKLDHPHQYNAITIMVHGEVMFEINDLEFLYG</sequence>
<name>A0A1M5BNA1_9BACT</name>
<protein>
    <submittedName>
        <fullName evidence="1">Uncharacterized protein</fullName>
    </submittedName>
</protein>
<dbReference type="RefSeq" id="WP_143157300.1">
    <property type="nucleotide sequence ID" value="NZ_FQUO01000008.1"/>
</dbReference>
<dbReference type="OrthoDB" id="9806388at2"/>
<accession>A0A1M5BNA1</accession>
<dbReference type="EMBL" id="FQUO01000008">
    <property type="protein sequence ID" value="SHF43855.1"/>
    <property type="molecule type" value="Genomic_DNA"/>
</dbReference>
<keyword evidence="2" id="KW-1185">Reference proteome</keyword>
<reference evidence="1 2" key="1">
    <citation type="submission" date="2016-11" db="EMBL/GenBank/DDBJ databases">
        <authorList>
            <person name="Jaros S."/>
            <person name="Januszkiewicz K."/>
            <person name="Wedrychowicz H."/>
        </authorList>
    </citation>
    <scope>NUCLEOTIDE SEQUENCE [LARGE SCALE GENOMIC DNA]</scope>
    <source>
        <strain evidence="1 2">DSM 26897</strain>
    </source>
</reference>
<evidence type="ECO:0000313" key="2">
    <source>
        <dbReference type="Proteomes" id="UP000184368"/>
    </source>
</evidence>
<proteinExistence type="predicted"/>
<gene>
    <name evidence="1" type="ORF">SAMN05444008_10810</name>
</gene>
<evidence type="ECO:0000313" key="1">
    <source>
        <dbReference type="EMBL" id="SHF43855.1"/>
    </source>
</evidence>
<dbReference type="AlphaFoldDB" id="A0A1M5BNA1"/>
<dbReference type="Proteomes" id="UP000184368">
    <property type="component" value="Unassembled WGS sequence"/>
</dbReference>